<dbReference type="Pfam" id="PF12867">
    <property type="entry name" value="DinB_2"/>
    <property type="match status" value="1"/>
</dbReference>
<dbReference type="AlphaFoldDB" id="A0A381VYQ3"/>
<evidence type="ECO:0000313" key="2">
    <source>
        <dbReference type="EMBL" id="SVA44783.1"/>
    </source>
</evidence>
<dbReference type="NCBIfam" id="NF009807">
    <property type="entry name" value="PRK13291.1"/>
    <property type="match status" value="1"/>
</dbReference>
<feature type="domain" description="DinB-like" evidence="1">
    <location>
        <begin position="2"/>
        <end position="126"/>
    </location>
</feature>
<name>A0A381VYQ3_9ZZZZ</name>
<accession>A0A381VYQ3</accession>
<dbReference type="InterPro" id="IPR034660">
    <property type="entry name" value="DinB/YfiT-like"/>
</dbReference>
<feature type="non-terminal residue" evidence="2">
    <location>
        <position position="1"/>
    </location>
</feature>
<dbReference type="Gene3D" id="1.20.120.450">
    <property type="entry name" value="dinb family like domain"/>
    <property type="match status" value="1"/>
</dbReference>
<gene>
    <name evidence="2" type="ORF">METZ01_LOCUS97637</name>
</gene>
<dbReference type="InterPro" id="IPR024775">
    <property type="entry name" value="DinB-like"/>
</dbReference>
<evidence type="ECO:0000259" key="1">
    <source>
        <dbReference type="Pfam" id="PF12867"/>
    </source>
</evidence>
<dbReference type="SUPFAM" id="SSF109854">
    <property type="entry name" value="DinB/YfiT-like putative metalloenzymes"/>
    <property type="match status" value="1"/>
</dbReference>
<sequence length="136" mass="15797">AVAGLTEEQLDTPYREDGWTVRQVVHHLVDSHVVAYFWFKMAVTQDCPAIQTYQPAVWAELSDGKSAPVEMSLAILNGLHPRWVSFLRSLSPEQFERKLEHPRHGMLTVDRYLEIFGWHSPHHEAHITSLREREGW</sequence>
<organism evidence="2">
    <name type="scientific">marine metagenome</name>
    <dbReference type="NCBI Taxonomy" id="408172"/>
    <lineage>
        <taxon>unclassified sequences</taxon>
        <taxon>metagenomes</taxon>
        <taxon>ecological metagenomes</taxon>
    </lineage>
</organism>
<reference evidence="2" key="1">
    <citation type="submission" date="2018-05" db="EMBL/GenBank/DDBJ databases">
        <authorList>
            <person name="Lanie J.A."/>
            <person name="Ng W.-L."/>
            <person name="Kazmierczak K.M."/>
            <person name="Andrzejewski T.M."/>
            <person name="Davidsen T.M."/>
            <person name="Wayne K.J."/>
            <person name="Tettelin H."/>
            <person name="Glass J.I."/>
            <person name="Rusch D."/>
            <person name="Podicherti R."/>
            <person name="Tsui H.-C.T."/>
            <person name="Winkler M.E."/>
        </authorList>
    </citation>
    <scope>NUCLEOTIDE SEQUENCE</scope>
</reference>
<proteinExistence type="predicted"/>
<protein>
    <recommendedName>
        <fullName evidence="1">DinB-like domain-containing protein</fullName>
    </recommendedName>
</protein>
<dbReference type="EMBL" id="UINC01010032">
    <property type="protein sequence ID" value="SVA44783.1"/>
    <property type="molecule type" value="Genomic_DNA"/>
</dbReference>